<protein>
    <recommendedName>
        <fullName evidence="3">Nitrogen regulatory protein P-II family</fullName>
    </recommendedName>
</protein>
<keyword evidence="2" id="KW-1185">Reference proteome</keyword>
<evidence type="ECO:0008006" key="3">
    <source>
        <dbReference type="Google" id="ProtNLM"/>
    </source>
</evidence>
<dbReference type="SUPFAM" id="SSF54913">
    <property type="entry name" value="GlnB-like"/>
    <property type="match status" value="1"/>
</dbReference>
<proteinExistence type="predicted"/>
<dbReference type="OrthoDB" id="330665at2"/>
<sequence length="107" mass="11801">MHRLVPEKLVTVITTDVLEHRLIAAVRRRGASGYTLLRARGAGSDGLQSGNLEIDTNLLLKVILPPERMSGLLDDLDALIGQGYHLTVFVADVAVLDHEKFERPMET</sequence>
<organism evidence="1 2">
    <name type="scientific">Thiocapsa roseopersicina</name>
    <dbReference type="NCBI Taxonomy" id="1058"/>
    <lineage>
        <taxon>Bacteria</taxon>
        <taxon>Pseudomonadati</taxon>
        <taxon>Pseudomonadota</taxon>
        <taxon>Gammaproteobacteria</taxon>
        <taxon>Chromatiales</taxon>
        <taxon>Chromatiaceae</taxon>
        <taxon>Thiocapsa</taxon>
    </lineage>
</organism>
<dbReference type="GO" id="GO:0030234">
    <property type="term" value="F:enzyme regulator activity"/>
    <property type="evidence" value="ECO:0007669"/>
    <property type="project" value="InterPro"/>
</dbReference>
<gene>
    <name evidence="1" type="ORF">SAMN05421783_109125</name>
</gene>
<evidence type="ECO:0000313" key="2">
    <source>
        <dbReference type="Proteomes" id="UP000198816"/>
    </source>
</evidence>
<dbReference type="InterPro" id="IPR011322">
    <property type="entry name" value="N-reg_PII-like_a/b"/>
</dbReference>
<dbReference type="STRING" id="1058.SAMN05421783_109125"/>
<dbReference type="EMBL" id="FNNZ01000009">
    <property type="protein sequence ID" value="SDW84103.1"/>
    <property type="molecule type" value="Genomic_DNA"/>
</dbReference>
<dbReference type="GO" id="GO:0006808">
    <property type="term" value="P:regulation of nitrogen utilization"/>
    <property type="evidence" value="ECO:0007669"/>
    <property type="project" value="InterPro"/>
</dbReference>
<dbReference type="Gene3D" id="3.30.70.120">
    <property type="match status" value="1"/>
</dbReference>
<evidence type="ECO:0000313" key="1">
    <source>
        <dbReference type="EMBL" id="SDW84103.1"/>
    </source>
</evidence>
<dbReference type="Proteomes" id="UP000198816">
    <property type="component" value="Unassembled WGS sequence"/>
</dbReference>
<dbReference type="InterPro" id="IPR015867">
    <property type="entry name" value="N-reg_PII/ATP_PRibTrfase_C"/>
</dbReference>
<name>A0A1H2WTU7_THIRO</name>
<accession>A0A1H2WTU7</accession>
<reference evidence="2" key="1">
    <citation type="submission" date="2016-10" db="EMBL/GenBank/DDBJ databases">
        <authorList>
            <person name="Varghese N."/>
            <person name="Submissions S."/>
        </authorList>
    </citation>
    <scope>NUCLEOTIDE SEQUENCE [LARGE SCALE GENOMIC DNA]</scope>
    <source>
        <strain evidence="2">DSM 217</strain>
    </source>
</reference>
<dbReference type="InterPro" id="IPR002187">
    <property type="entry name" value="N-reg_PII"/>
</dbReference>
<dbReference type="RefSeq" id="WP_093031720.1">
    <property type="nucleotide sequence ID" value="NZ_FNNZ01000009.1"/>
</dbReference>
<dbReference type="AlphaFoldDB" id="A0A1H2WTU7"/>
<dbReference type="Pfam" id="PF00543">
    <property type="entry name" value="P-II"/>
    <property type="match status" value="1"/>
</dbReference>